<comment type="caution">
    <text evidence="2">The sequence shown here is derived from an EMBL/GenBank/DDBJ whole genome shotgun (WGS) entry which is preliminary data.</text>
</comment>
<sequence>MEGTQPGRPAYIVNTVDENEVTVDWFFGPGHHGKTAVQGALIVVGWFFDILPIVITVHAITYRYHETRGWWSYEEGFLMWDITLLILAVLVIVFIVGFLLLHYRNRAIARQRLAMAGYHEEHLAQRLEVAQALYARKFGPADLRLHQNKIRIEPYSDLETYELRDQYRAYGVE</sequence>
<evidence type="ECO:0000313" key="2">
    <source>
        <dbReference type="EMBL" id="GGL52288.1"/>
    </source>
</evidence>
<feature type="transmembrane region" description="Helical" evidence="1">
    <location>
        <begin position="82"/>
        <end position="103"/>
    </location>
</feature>
<organism evidence="2 3">
    <name type="scientific">Microlunatus endophyticus</name>
    <dbReference type="NCBI Taxonomy" id="1716077"/>
    <lineage>
        <taxon>Bacteria</taxon>
        <taxon>Bacillati</taxon>
        <taxon>Actinomycetota</taxon>
        <taxon>Actinomycetes</taxon>
        <taxon>Propionibacteriales</taxon>
        <taxon>Propionibacteriaceae</taxon>
        <taxon>Microlunatus</taxon>
    </lineage>
</organism>
<protein>
    <recommendedName>
        <fullName evidence="4">Poly-beta-1,6-N-acetyl-D-glucosamine biosynthesis protein PgaD</fullName>
    </recommendedName>
</protein>
<reference evidence="2" key="1">
    <citation type="journal article" date="2014" name="Int. J. Syst. Evol. Microbiol.">
        <title>Complete genome sequence of Corynebacterium casei LMG S-19264T (=DSM 44701T), isolated from a smear-ripened cheese.</title>
        <authorList>
            <consortium name="US DOE Joint Genome Institute (JGI-PGF)"/>
            <person name="Walter F."/>
            <person name="Albersmeier A."/>
            <person name="Kalinowski J."/>
            <person name="Ruckert C."/>
        </authorList>
    </citation>
    <scope>NUCLEOTIDE SEQUENCE</scope>
    <source>
        <strain evidence="2">CGMCC 4.7306</strain>
    </source>
</reference>
<accession>A0A917S294</accession>
<feature type="transmembrane region" description="Helical" evidence="1">
    <location>
        <begin position="40"/>
        <end position="62"/>
    </location>
</feature>
<keyword evidence="1" id="KW-0472">Membrane</keyword>
<dbReference type="Proteomes" id="UP000613840">
    <property type="component" value="Unassembled WGS sequence"/>
</dbReference>
<keyword evidence="1" id="KW-0812">Transmembrane</keyword>
<keyword evidence="1" id="KW-1133">Transmembrane helix</keyword>
<proteinExistence type="predicted"/>
<reference evidence="2" key="2">
    <citation type="submission" date="2020-09" db="EMBL/GenBank/DDBJ databases">
        <authorList>
            <person name="Sun Q."/>
            <person name="Zhou Y."/>
        </authorList>
    </citation>
    <scope>NUCLEOTIDE SEQUENCE</scope>
    <source>
        <strain evidence="2">CGMCC 4.7306</strain>
    </source>
</reference>
<evidence type="ECO:0008006" key="4">
    <source>
        <dbReference type="Google" id="ProtNLM"/>
    </source>
</evidence>
<evidence type="ECO:0000313" key="3">
    <source>
        <dbReference type="Proteomes" id="UP000613840"/>
    </source>
</evidence>
<name>A0A917S294_9ACTN</name>
<dbReference type="RefSeq" id="WP_188893929.1">
    <property type="nucleotide sequence ID" value="NZ_BMMZ01000002.1"/>
</dbReference>
<dbReference type="AlphaFoldDB" id="A0A917S294"/>
<dbReference type="EMBL" id="BMMZ01000002">
    <property type="protein sequence ID" value="GGL52288.1"/>
    <property type="molecule type" value="Genomic_DNA"/>
</dbReference>
<keyword evidence="3" id="KW-1185">Reference proteome</keyword>
<evidence type="ECO:0000256" key="1">
    <source>
        <dbReference type="SAM" id="Phobius"/>
    </source>
</evidence>
<gene>
    <name evidence="2" type="ORF">GCM10011575_08250</name>
</gene>